<proteinExistence type="predicted"/>
<dbReference type="HOGENOM" id="CLU_2797989_0_0_1"/>
<keyword evidence="2" id="KW-1185">Reference proteome</keyword>
<dbReference type="EnsemblPlants" id="OB10G14770.1">
    <property type="protein sequence ID" value="OB10G14770.1"/>
    <property type="gene ID" value="OB10G14770"/>
</dbReference>
<reference evidence="1" key="1">
    <citation type="journal article" date="2013" name="Nat. Commun.">
        <title>Whole-genome sequencing of Oryza brachyantha reveals mechanisms underlying Oryza genome evolution.</title>
        <authorList>
            <person name="Chen J."/>
            <person name="Huang Q."/>
            <person name="Gao D."/>
            <person name="Wang J."/>
            <person name="Lang Y."/>
            <person name="Liu T."/>
            <person name="Li B."/>
            <person name="Bai Z."/>
            <person name="Luis Goicoechea J."/>
            <person name="Liang C."/>
            <person name="Chen C."/>
            <person name="Zhang W."/>
            <person name="Sun S."/>
            <person name="Liao Y."/>
            <person name="Zhang X."/>
            <person name="Yang L."/>
            <person name="Song C."/>
            <person name="Wang M."/>
            <person name="Shi J."/>
            <person name="Liu G."/>
            <person name="Liu J."/>
            <person name="Zhou H."/>
            <person name="Zhou W."/>
            <person name="Yu Q."/>
            <person name="An N."/>
            <person name="Chen Y."/>
            <person name="Cai Q."/>
            <person name="Wang B."/>
            <person name="Liu B."/>
            <person name="Min J."/>
            <person name="Huang Y."/>
            <person name="Wu H."/>
            <person name="Li Z."/>
            <person name="Zhang Y."/>
            <person name="Yin Y."/>
            <person name="Song W."/>
            <person name="Jiang J."/>
            <person name="Jackson S.A."/>
            <person name="Wing R.A."/>
            <person name="Wang J."/>
            <person name="Chen M."/>
        </authorList>
    </citation>
    <scope>NUCLEOTIDE SEQUENCE [LARGE SCALE GENOMIC DNA]</scope>
    <source>
        <strain evidence="1">cv. IRGC 101232</strain>
    </source>
</reference>
<evidence type="ECO:0000313" key="2">
    <source>
        <dbReference type="Proteomes" id="UP000006038"/>
    </source>
</evidence>
<accession>J3N1S9</accession>
<dbReference type="Proteomes" id="UP000006038">
    <property type="component" value="Chromosome 10"/>
</dbReference>
<dbReference type="AlphaFoldDB" id="J3N1S9"/>
<evidence type="ECO:0000313" key="1">
    <source>
        <dbReference type="EnsemblPlants" id="OB10G14770.1"/>
    </source>
</evidence>
<protein>
    <submittedName>
        <fullName evidence="1">Uncharacterized protein</fullName>
    </submittedName>
</protein>
<sequence>MGAPQWWPQVRPLDFSGARVSCSVDESLDHINILHSHDIESTGLDQILNLEDQGVQHGVVSCLIPRIL</sequence>
<dbReference type="Gramene" id="OB10G14770.1">
    <property type="protein sequence ID" value="OB10G14770.1"/>
    <property type="gene ID" value="OB10G14770"/>
</dbReference>
<name>J3N1S9_ORYBR</name>
<organism evidence="1">
    <name type="scientific">Oryza brachyantha</name>
    <name type="common">malo sina</name>
    <dbReference type="NCBI Taxonomy" id="4533"/>
    <lineage>
        <taxon>Eukaryota</taxon>
        <taxon>Viridiplantae</taxon>
        <taxon>Streptophyta</taxon>
        <taxon>Embryophyta</taxon>
        <taxon>Tracheophyta</taxon>
        <taxon>Spermatophyta</taxon>
        <taxon>Magnoliopsida</taxon>
        <taxon>Liliopsida</taxon>
        <taxon>Poales</taxon>
        <taxon>Poaceae</taxon>
        <taxon>BOP clade</taxon>
        <taxon>Oryzoideae</taxon>
        <taxon>Oryzeae</taxon>
        <taxon>Oryzinae</taxon>
        <taxon>Oryza</taxon>
    </lineage>
</organism>
<reference evidence="1" key="2">
    <citation type="submission" date="2013-04" db="UniProtKB">
        <authorList>
            <consortium name="EnsemblPlants"/>
        </authorList>
    </citation>
    <scope>IDENTIFICATION</scope>
</reference>